<gene>
    <name evidence="1" type="ORF">SDC9_86649</name>
</gene>
<proteinExistence type="predicted"/>
<dbReference type="EMBL" id="VSSQ01008846">
    <property type="protein sequence ID" value="MPM40011.1"/>
    <property type="molecule type" value="Genomic_DNA"/>
</dbReference>
<comment type="caution">
    <text evidence="1">The sequence shown here is derived from an EMBL/GenBank/DDBJ whole genome shotgun (WGS) entry which is preliminary data.</text>
</comment>
<name>A0A644ZJI7_9ZZZZ</name>
<dbReference type="InterPro" id="IPR011256">
    <property type="entry name" value="Reg_factor_effector_dom_sf"/>
</dbReference>
<dbReference type="Gene3D" id="3.20.80.10">
    <property type="entry name" value="Regulatory factor, effector binding domain"/>
    <property type="match status" value="1"/>
</dbReference>
<organism evidence="1">
    <name type="scientific">bioreactor metagenome</name>
    <dbReference type="NCBI Taxonomy" id="1076179"/>
    <lineage>
        <taxon>unclassified sequences</taxon>
        <taxon>metagenomes</taxon>
        <taxon>ecological metagenomes</taxon>
    </lineage>
</organism>
<evidence type="ECO:0000313" key="1">
    <source>
        <dbReference type="EMBL" id="MPM40011.1"/>
    </source>
</evidence>
<reference evidence="1" key="1">
    <citation type="submission" date="2019-08" db="EMBL/GenBank/DDBJ databases">
        <authorList>
            <person name="Kucharzyk K."/>
            <person name="Murdoch R.W."/>
            <person name="Higgins S."/>
            <person name="Loffler F."/>
        </authorList>
    </citation>
    <scope>NUCLEOTIDE SEQUENCE</scope>
</reference>
<protein>
    <submittedName>
        <fullName evidence="1">Uncharacterized protein</fullName>
    </submittedName>
</protein>
<dbReference type="AlphaFoldDB" id="A0A644ZJI7"/>
<sequence length="229" mass="26103">MQAKKSHKPSYEKLWQYIGATDAPKLILSFAEIENILGFPIDHAFLNYKKKLHEYGWLCTKISMKEENISFLRLPEHSRILEKPSFSVIGKEGSTDDGPLFVQRLWNDANSQVDQIAALAKKDCNGDLCGIWGLMSDRERQFKPWAHNFTEGLYLAGIECHDDAQPPQGWVRWTVPAFQYLVIMNESEDTFSSTVSFLKANKLSLAGAVHDFTDPTTGKAYLYIPLQKR</sequence>
<accession>A0A644ZJI7</accession>